<keyword evidence="1" id="KW-0472">Membrane</keyword>
<keyword evidence="1" id="KW-0812">Transmembrane</keyword>
<sequence>MTFAIIMIVCVGIVLGIAAMFGFAVSKGYEYKHTIDPLPEKADKYEPDHKKADAN</sequence>
<dbReference type="AlphaFoldDB" id="A0A931MW00"/>
<reference evidence="2 3" key="1">
    <citation type="journal article" date="2005" name="Int. J. Syst. Evol. Microbiol.">
        <title>Halobacillus yeomjeoni sp. nov., isolated from a marine solar saltern in Korea.</title>
        <authorList>
            <person name="Yoon J.H."/>
            <person name="Kang S.J."/>
            <person name="Lee C.H."/>
            <person name="Oh H.W."/>
            <person name="Oh T.K."/>
        </authorList>
    </citation>
    <scope>NUCLEOTIDE SEQUENCE [LARGE SCALE GENOMIC DNA]</scope>
    <source>
        <strain evidence="2 3">KCTC 3957</strain>
    </source>
</reference>
<dbReference type="RefSeq" id="WP_197317556.1">
    <property type="nucleotide sequence ID" value="NZ_JADZSC010000002.1"/>
</dbReference>
<comment type="caution">
    <text evidence="2">The sequence shown here is derived from an EMBL/GenBank/DDBJ whole genome shotgun (WGS) entry which is preliminary data.</text>
</comment>
<evidence type="ECO:0000313" key="2">
    <source>
        <dbReference type="EMBL" id="MBH0230954.1"/>
    </source>
</evidence>
<accession>A0A931MW00</accession>
<dbReference type="InterPro" id="IPR047753">
    <property type="entry name" value="YtzI-like"/>
</dbReference>
<keyword evidence="3" id="KW-1185">Reference proteome</keyword>
<name>A0A931MW00_9BACI</name>
<dbReference type="NCBIfam" id="NF033232">
    <property type="entry name" value="small_YtzI"/>
    <property type="match status" value="1"/>
</dbReference>
<dbReference type="Proteomes" id="UP000614490">
    <property type="component" value="Unassembled WGS sequence"/>
</dbReference>
<evidence type="ECO:0000313" key="3">
    <source>
        <dbReference type="Proteomes" id="UP000614490"/>
    </source>
</evidence>
<gene>
    <name evidence="2" type="primary">ytzI</name>
    <name evidence="2" type="ORF">H0267_12065</name>
</gene>
<organism evidence="2 3">
    <name type="scientific">Halobacillus yeomjeoni</name>
    <dbReference type="NCBI Taxonomy" id="311194"/>
    <lineage>
        <taxon>Bacteria</taxon>
        <taxon>Bacillati</taxon>
        <taxon>Bacillota</taxon>
        <taxon>Bacilli</taxon>
        <taxon>Bacillales</taxon>
        <taxon>Bacillaceae</taxon>
        <taxon>Halobacillus</taxon>
    </lineage>
</organism>
<keyword evidence="1" id="KW-1133">Transmembrane helix</keyword>
<protein>
    <submittedName>
        <fullName evidence="2">YtzI protein</fullName>
    </submittedName>
</protein>
<feature type="transmembrane region" description="Helical" evidence="1">
    <location>
        <begin position="6"/>
        <end position="25"/>
    </location>
</feature>
<dbReference type="EMBL" id="JADZSC010000002">
    <property type="protein sequence ID" value="MBH0230954.1"/>
    <property type="molecule type" value="Genomic_DNA"/>
</dbReference>
<evidence type="ECO:0000256" key="1">
    <source>
        <dbReference type="SAM" id="Phobius"/>
    </source>
</evidence>
<proteinExistence type="predicted"/>